<dbReference type="EnsemblPlants" id="OBART10G03480.1">
    <property type="protein sequence ID" value="OBART10G03480.1"/>
    <property type="gene ID" value="OBART10G03480"/>
</dbReference>
<feature type="region of interest" description="Disordered" evidence="1">
    <location>
        <begin position="127"/>
        <end position="169"/>
    </location>
</feature>
<reference evidence="2" key="2">
    <citation type="submission" date="2015-03" db="UniProtKB">
        <authorList>
            <consortium name="EnsemblPlants"/>
        </authorList>
    </citation>
    <scope>IDENTIFICATION</scope>
</reference>
<evidence type="ECO:0000313" key="3">
    <source>
        <dbReference type="Proteomes" id="UP000026960"/>
    </source>
</evidence>
<dbReference type="SUPFAM" id="SSF53901">
    <property type="entry name" value="Thiolase-like"/>
    <property type="match status" value="1"/>
</dbReference>
<accession>A0A0D3HBI5</accession>
<feature type="compositionally biased region" description="Pro residues" evidence="1">
    <location>
        <begin position="88"/>
        <end position="97"/>
    </location>
</feature>
<dbReference type="HOGENOM" id="CLU_1580918_0_0_1"/>
<name>A0A0D3HBI5_9ORYZ</name>
<dbReference type="GO" id="GO:0016020">
    <property type="term" value="C:membrane"/>
    <property type="evidence" value="ECO:0007669"/>
    <property type="project" value="InterPro"/>
</dbReference>
<dbReference type="GO" id="GO:0006633">
    <property type="term" value="P:fatty acid biosynthetic process"/>
    <property type="evidence" value="ECO:0007669"/>
    <property type="project" value="InterPro"/>
</dbReference>
<feature type="compositionally biased region" description="Basic and acidic residues" evidence="1">
    <location>
        <begin position="132"/>
        <end position="153"/>
    </location>
</feature>
<dbReference type="InterPro" id="IPR012392">
    <property type="entry name" value="3-ktacl-CoA_syn"/>
</dbReference>
<evidence type="ECO:0000313" key="2">
    <source>
        <dbReference type="EnsemblPlants" id="OBART10G03480.1"/>
    </source>
</evidence>
<evidence type="ECO:0000256" key="1">
    <source>
        <dbReference type="SAM" id="MobiDB-lite"/>
    </source>
</evidence>
<reference evidence="2" key="1">
    <citation type="journal article" date="2009" name="Rice">
        <title>De Novo Next Generation Sequencing of Plant Genomes.</title>
        <authorList>
            <person name="Rounsley S."/>
            <person name="Marri P.R."/>
            <person name="Yu Y."/>
            <person name="He R."/>
            <person name="Sisneros N."/>
            <person name="Goicoechea J.L."/>
            <person name="Lee S.J."/>
            <person name="Angelova A."/>
            <person name="Kudrna D."/>
            <person name="Luo M."/>
            <person name="Affourtit J."/>
            <person name="Desany B."/>
            <person name="Knight J."/>
            <person name="Niazi F."/>
            <person name="Egholm M."/>
            <person name="Wing R.A."/>
        </authorList>
    </citation>
    <scope>NUCLEOTIDE SEQUENCE [LARGE SCALE GENOMIC DNA]</scope>
    <source>
        <strain evidence="2">cv. IRGC 105608</strain>
    </source>
</reference>
<dbReference type="PANTHER" id="PTHR31561">
    <property type="entry name" value="3-KETOACYL-COA SYNTHASE"/>
    <property type="match status" value="1"/>
</dbReference>
<dbReference type="InterPro" id="IPR016039">
    <property type="entry name" value="Thiolase-like"/>
</dbReference>
<dbReference type="Gene3D" id="3.40.47.10">
    <property type="match status" value="1"/>
</dbReference>
<dbReference type="Gramene" id="OBART10G03480.1">
    <property type="protein sequence ID" value="OBART10G03480.1"/>
    <property type="gene ID" value="OBART10G03480"/>
</dbReference>
<dbReference type="STRING" id="65489.A0A0D3HBI5"/>
<dbReference type="GO" id="GO:0016747">
    <property type="term" value="F:acyltransferase activity, transferring groups other than amino-acyl groups"/>
    <property type="evidence" value="ECO:0007669"/>
    <property type="project" value="InterPro"/>
</dbReference>
<dbReference type="Proteomes" id="UP000026960">
    <property type="component" value="Chromosome 10"/>
</dbReference>
<protein>
    <submittedName>
        <fullName evidence="2">Uncharacterized protein</fullName>
    </submittedName>
</protein>
<sequence length="169" mass="19177">MAASGSRRRHCLPFLLLPPSSSHWYELAYAEAKGRVCRGHRVWQIGFGSGFRCNITVWPALRDGGVAHGLARRLVRRRRRPTLSPSATLPPHPPDAAGPPSGRHRRLGPRRCGRLLAAPSRTCRIPLGRARAWGERETRGREMRRRDREEKKSREKKKKRRGTLSSVPT</sequence>
<keyword evidence="3" id="KW-1185">Reference proteome</keyword>
<dbReference type="AlphaFoldDB" id="A0A0D3HBI5"/>
<dbReference type="PaxDb" id="65489-OBART10G03480.1"/>
<organism evidence="2">
    <name type="scientific">Oryza barthii</name>
    <dbReference type="NCBI Taxonomy" id="65489"/>
    <lineage>
        <taxon>Eukaryota</taxon>
        <taxon>Viridiplantae</taxon>
        <taxon>Streptophyta</taxon>
        <taxon>Embryophyta</taxon>
        <taxon>Tracheophyta</taxon>
        <taxon>Spermatophyta</taxon>
        <taxon>Magnoliopsida</taxon>
        <taxon>Liliopsida</taxon>
        <taxon>Poales</taxon>
        <taxon>Poaceae</taxon>
        <taxon>BOP clade</taxon>
        <taxon>Oryzoideae</taxon>
        <taxon>Oryzeae</taxon>
        <taxon>Oryzinae</taxon>
        <taxon>Oryza</taxon>
    </lineage>
</organism>
<feature type="region of interest" description="Disordered" evidence="1">
    <location>
        <begin position="77"/>
        <end position="108"/>
    </location>
</feature>
<proteinExistence type="predicted"/>